<feature type="domain" description="Cytochrome b/b6 C-terminal region profile" evidence="22">
    <location>
        <begin position="210"/>
        <end position="380"/>
    </location>
</feature>
<dbReference type="InterPro" id="IPR005797">
    <property type="entry name" value="Cyt_b/b6_N"/>
</dbReference>
<evidence type="ECO:0000256" key="16">
    <source>
        <dbReference type="ARBA" id="ARBA00023136"/>
    </source>
</evidence>
<evidence type="ECO:0000256" key="20">
    <source>
        <dbReference type="RuleBase" id="RU362117"/>
    </source>
</evidence>
<dbReference type="InterPro" id="IPR036150">
    <property type="entry name" value="Cyt_b/b6_C_sf"/>
</dbReference>
<reference evidence="23" key="1">
    <citation type="journal article" date="2007" name="J. Fish Biol.">
        <title>Analysis of morphometry and mitochondrial DNA sequences from two Trichiurus species in the waters of western North Pacific: taxonomic assessment and population structure.</title>
        <authorList>
            <person name="Tzeng C.H."/>
            <person name="Chen C.S."/>
            <person name="Chiu T.S."/>
        </authorList>
    </citation>
    <scope>NUCLEOTIDE SEQUENCE</scope>
</reference>
<keyword evidence="13 19" id="KW-0408">Iron</keyword>
<dbReference type="InterPro" id="IPR005798">
    <property type="entry name" value="Cyt_b/b6_C"/>
</dbReference>
<comment type="similarity">
    <text evidence="17 20">Belongs to the cytochrome b family.</text>
</comment>
<feature type="transmembrane region" description="Helical" evidence="20">
    <location>
        <begin position="113"/>
        <end position="133"/>
    </location>
</feature>
<dbReference type="PANTHER" id="PTHR19271:SF16">
    <property type="entry name" value="CYTOCHROME B"/>
    <property type="match status" value="1"/>
</dbReference>
<evidence type="ECO:0000256" key="3">
    <source>
        <dbReference type="ARBA" id="ARBA00011660"/>
    </source>
</evidence>
<feature type="binding site" description="axial binding residue" evidence="19">
    <location>
        <position position="83"/>
    </location>
    <ligand>
        <name>heme b</name>
        <dbReference type="ChEBI" id="CHEBI:60344"/>
        <label>b562</label>
    </ligand>
    <ligandPart>
        <name>Fe</name>
        <dbReference type="ChEBI" id="CHEBI:18248"/>
    </ligandPart>
</feature>
<evidence type="ECO:0000256" key="12">
    <source>
        <dbReference type="ARBA" id="ARBA00022989"/>
    </source>
</evidence>
<dbReference type="GO" id="GO:0016491">
    <property type="term" value="F:oxidoreductase activity"/>
    <property type="evidence" value="ECO:0007669"/>
    <property type="project" value="UniProtKB-UniRule"/>
</dbReference>
<feature type="transmembrane region" description="Helical" evidence="20">
    <location>
        <begin position="30"/>
        <end position="56"/>
    </location>
</feature>
<evidence type="ECO:0000256" key="9">
    <source>
        <dbReference type="ARBA" id="ARBA00022723"/>
    </source>
</evidence>
<keyword evidence="16 20" id="KW-0472">Membrane</keyword>
<dbReference type="CDD" id="cd00284">
    <property type="entry name" value="Cytochrome_b_N"/>
    <property type="match status" value="1"/>
</dbReference>
<accession>Q1A2Q9</accession>
<evidence type="ECO:0000256" key="18">
    <source>
        <dbReference type="PIRSR" id="PIRSR038885-1"/>
    </source>
</evidence>
<feature type="domain" description="Cytochrome b/b6 N-terminal region profile" evidence="21">
    <location>
        <begin position="1"/>
        <end position="209"/>
    </location>
</feature>
<dbReference type="PIRSF" id="PIRSF038885">
    <property type="entry name" value="COB"/>
    <property type="match status" value="1"/>
</dbReference>
<dbReference type="SUPFAM" id="SSF81342">
    <property type="entry name" value="Transmembrane di-heme cytochromes"/>
    <property type="match status" value="1"/>
</dbReference>
<dbReference type="InterPro" id="IPR048259">
    <property type="entry name" value="Cytochrome_b_N_euk/bac"/>
</dbReference>
<dbReference type="GO" id="GO:0008121">
    <property type="term" value="F:quinol-cytochrome-c reductase activity"/>
    <property type="evidence" value="ECO:0007669"/>
    <property type="project" value="InterPro"/>
</dbReference>
<keyword evidence="8 20" id="KW-0812">Transmembrane</keyword>
<dbReference type="InterPro" id="IPR016174">
    <property type="entry name" value="Di-haem_cyt_TM"/>
</dbReference>
<feature type="transmembrane region" description="Helical" evidence="20">
    <location>
        <begin position="77"/>
        <end position="98"/>
    </location>
</feature>
<evidence type="ECO:0000256" key="11">
    <source>
        <dbReference type="ARBA" id="ARBA00022982"/>
    </source>
</evidence>
<dbReference type="AlphaFoldDB" id="Q1A2Q9"/>
<organism evidence="23">
    <name type="scientific">Trichiurus brevis</name>
    <name type="common">Chinese short-tailed hairtail</name>
    <dbReference type="NCBI Taxonomy" id="369902"/>
    <lineage>
        <taxon>Eukaryota</taxon>
        <taxon>Metazoa</taxon>
        <taxon>Chordata</taxon>
        <taxon>Craniata</taxon>
        <taxon>Vertebrata</taxon>
        <taxon>Euteleostomi</taxon>
        <taxon>Actinopterygii</taxon>
        <taxon>Neopterygii</taxon>
        <taxon>Teleostei</taxon>
        <taxon>Neoteleostei</taxon>
        <taxon>Acanthomorphata</taxon>
        <taxon>Pelagiaria</taxon>
        <taxon>Scombriformes</taxon>
        <taxon>Trichiuridae</taxon>
        <taxon>Trichiurus</taxon>
    </lineage>
</organism>
<keyword evidence="9 19" id="KW-0479">Metal-binding</keyword>
<feature type="transmembrane region" description="Helical" evidence="20">
    <location>
        <begin position="272"/>
        <end position="302"/>
    </location>
</feature>
<keyword evidence="14" id="KW-0830">Ubiquinone</keyword>
<dbReference type="SUPFAM" id="SSF81648">
    <property type="entry name" value="a domain/subunit of cytochrome bc1 complex (Ubiquinol-cytochrome c reductase)"/>
    <property type="match status" value="1"/>
</dbReference>
<evidence type="ECO:0000256" key="6">
    <source>
        <dbReference type="ARBA" id="ARBA00022617"/>
    </source>
</evidence>
<comment type="cofactor">
    <cofactor evidence="20">
        <name>heme b</name>
        <dbReference type="ChEBI" id="CHEBI:60344"/>
    </cofactor>
    <text evidence="20">Binds 2 heme groups non-covalently.</text>
</comment>
<feature type="binding site" description="axial binding residue" evidence="19">
    <location>
        <position position="196"/>
    </location>
    <ligand>
        <name>heme b</name>
        <dbReference type="ChEBI" id="CHEBI:60344"/>
        <label>b566</label>
    </ligand>
    <ligandPart>
        <name>Fe</name>
        <dbReference type="ChEBI" id="CHEBI:18248"/>
    </ligandPart>
</feature>
<feature type="transmembrane region" description="Helical" evidence="20">
    <location>
        <begin position="347"/>
        <end position="372"/>
    </location>
</feature>
<proteinExistence type="inferred from homology"/>
<name>Q1A2Q9_9SCOM</name>
<evidence type="ECO:0000256" key="19">
    <source>
        <dbReference type="PIRSR" id="PIRSR038885-2"/>
    </source>
</evidence>
<dbReference type="GO" id="GO:0005743">
    <property type="term" value="C:mitochondrial inner membrane"/>
    <property type="evidence" value="ECO:0007669"/>
    <property type="project" value="UniProtKB-SubCell"/>
</dbReference>
<comment type="subcellular location">
    <subcellularLocation>
        <location evidence="2">Mitochondrion inner membrane</location>
        <topology evidence="2">Multi-pass membrane protein</topology>
    </subcellularLocation>
</comment>
<geneLocation type="mitochondrion" evidence="23"/>
<evidence type="ECO:0000256" key="13">
    <source>
        <dbReference type="ARBA" id="ARBA00023004"/>
    </source>
</evidence>
<comment type="cofactor">
    <cofactor evidence="19">
        <name>heme</name>
        <dbReference type="ChEBI" id="CHEBI:30413"/>
    </cofactor>
    <text evidence="19">Binds 2 heme groups non-covalently.</text>
</comment>
<evidence type="ECO:0000256" key="15">
    <source>
        <dbReference type="ARBA" id="ARBA00023128"/>
    </source>
</evidence>
<dbReference type="GO" id="GO:0045275">
    <property type="term" value="C:respiratory chain complex III"/>
    <property type="evidence" value="ECO:0007669"/>
    <property type="project" value="InterPro"/>
</dbReference>
<feature type="binding site" evidence="18">
    <location>
        <position position="201"/>
    </location>
    <ligand>
        <name>a ubiquinone</name>
        <dbReference type="ChEBI" id="CHEBI:16389"/>
    </ligand>
</feature>
<comment type="function">
    <text evidence="1 20">Component of the ubiquinol-cytochrome c reductase complex (complex III or cytochrome b-c1 complex) that is part of the mitochondrial respiratory chain. The b-c1 complex mediates electron transfer from ubiquinol to cytochrome c. Contributes to the generation of a proton gradient across the mitochondrial membrane that is then used for ATP synthesis.</text>
</comment>
<feature type="binding site" description="axial binding residue" evidence="19">
    <location>
        <position position="97"/>
    </location>
    <ligand>
        <name>heme b</name>
        <dbReference type="ChEBI" id="CHEBI:60344"/>
        <label>b566</label>
    </ligand>
    <ligandPart>
        <name>Fe</name>
        <dbReference type="ChEBI" id="CHEBI:18248"/>
    </ligandPart>
</feature>
<keyword evidence="6 19" id="KW-0349">Heme</keyword>
<dbReference type="Gene3D" id="1.20.810.10">
    <property type="entry name" value="Cytochrome Bc1 Complex, Chain C"/>
    <property type="match status" value="1"/>
</dbReference>
<dbReference type="InterPro" id="IPR030689">
    <property type="entry name" value="Cytochrome_b"/>
</dbReference>
<keyword evidence="7 20" id="KW-0679">Respiratory chain</keyword>
<feature type="binding site" description="axial binding residue" evidence="19">
    <location>
        <position position="182"/>
    </location>
    <ligand>
        <name>heme b</name>
        <dbReference type="ChEBI" id="CHEBI:60344"/>
        <label>b562</label>
    </ligand>
    <ligandPart>
        <name>Fe</name>
        <dbReference type="ChEBI" id="CHEBI:18248"/>
    </ligandPart>
</feature>
<feature type="transmembrane region" description="Helical" evidence="20">
    <location>
        <begin position="178"/>
        <end position="200"/>
    </location>
</feature>
<evidence type="ECO:0000259" key="21">
    <source>
        <dbReference type="PROSITE" id="PS51002"/>
    </source>
</evidence>
<evidence type="ECO:0000256" key="2">
    <source>
        <dbReference type="ARBA" id="ARBA00004448"/>
    </source>
</evidence>
<dbReference type="CDD" id="cd00290">
    <property type="entry name" value="cytochrome_b_C"/>
    <property type="match status" value="1"/>
</dbReference>
<dbReference type="GO" id="GO:0006122">
    <property type="term" value="P:mitochondrial electron transport, ubiquinol to cytochrome c"/>
    <property type="evidence" value="ECO:0007669"/>
    <property type="project" value="TreeGrafter"/>
</dbReference>
<dbReference type="EMBL" id="DQ364157">
    <property type="protein sequence ID" value="ABC95992.1"/>
    <property type="molecule type" value="Genomic_DNA"/>
</dbReference>
<evidence type="ECO:0000256" key="4">
    <source>
        <dbReference type="ARBA" id="ARBA00013531"/>
    </source>
</evidence>
<dbReference type="PROSITE" id="PS51003">
    <property type="entry name" value="CYTB_CTER"/>
    <property type="match status" value="1"/>
</dbReference>
<evidence type="ECO:0000256" key="10">
    <source>
        <dbReference type="ARBA" id="ARBA00022792"/>
    </source>
</evidence>
<feature type="transmembrane region" description="Helical" evidence="20">
    <location>
        <begin position="323"/>
        <end position="341"/>
    </location>
</feature>
<keyword evidence="5 20" id="KW-0813">Transport</keyword>
<evidence type="ECO:0000259" key="22">
    <source>
        <dbReference type="PROSITE" id="PS51003"/>
    </source>
</evidence>
<dbReference type="Pfam" id="PF00032">
    <property type="entry name" value="Cytochrom_B_C"/>
    <property type="match status" value="1"/>
</dbReference>
<evidence type="ECO:0000256" key="5">
    <source>
        <dbReference type="ARBA" id="ARBA00022448"/>
    </source>
</evidence>
<dbReference type="Pfam" id="PF00033">
    <property type="entry name" value="Cytochrome_B"/>
    <property type="match status" value="1"/>
</dbReference>
<keyword evidence="15 20" id="KW-0496">Mitochondrion</keyword>
<keyword evidence="11 20" id="KW-0249">Electron transport</keyword>
<evidence type="ECO:0000256" key="17">
    <source>
        <dbReference type="ARBA" id="ARBA00061233"/>
    </source>
</evidence>
<dbReference type="FunFam" id="1.20.810.10:FF:000002">
    <property type="entry name" value="Cytochrome b"/>
    <property type="match status" value="1"/>
</dbReference>
<dbReference type="InterPro" id="IPR048260">
    <property type="entry name" value="Cytochrome_b_C_euk/bac"/>
</dbReference>
<evidence type="ECO:0000313" key="23">
    <source>
        <dbReference type="EMBL" id="ABC95992.1"/>
    </source>
</evidence>
<feature type="transmembrane region" description="Helical" evidence="20">
    <location>
        <begin position="229"/>
        <end position="250"/>
    </location>
</feature>
<protein>
    <recommendedName>
        <fullName evidence="4 20">Cytochrome b</fullName>
    </recommendedName>
</protein>
<sequence length="380" mass="42769">MAPLRKTHPLLKIVNDSLIDLPSPANISAWWNFGSLLGVCLITQVLTGLFLAMHYTPDVESAFNSVAHICRDVNYGWLLRNLHANGASFFFFCLYFHIGRGLYYGSYLNTETWNIGVILFLLVMMTAFVGYVLPWGQMSFWGATVITNLLSAIPYIGTTLVEWIWGGFSVDNATLTRFFTFHFLFPFVIVAATVLHLLFLHETGSNNPLGLNSNVDKISFHPYFSYKDLLGFAIMLILLTTIALFSPNLLGDPDNFTPANPMVTPPHIKPEWYFLFAYAILRSIPNKLGGVIALLASILILMTTPFLHTSKFRGLNFRPASQFLFWTLIANVIILTWIGGMPAEQPFIIIGQLASCLYFSLFLLLFPISAWVENKALNWT</sequence>
<keyword evidence="10" id="KW-0999">Mitochondrion inner membrane</keyword>
<dbReference type="PANTHER" id="PTHR19271">
    <property type="entry name" value="CYTOCHROME B"/>
    <property type="match status" value="1"/>
</dbReference>
<evidence type="ECO:0000256" key="14">
    <source>
        <dbReference type="ARBA" id="ARBA00023075"/>
    </source>
</evidence>
<feature type="transmembrane region" description="Helical" evidence="20">
    <location>
        <begin position="145"/>
        <end position="166"/>
    </location>
</feature>
<evidence type="ECO:0000256" key="7">
    <source>
        <dbReference type="ARBA" id="ARBA00022660"/>
    </source>
</evidence>
<dbReference type="PROSITE" id="PS51002">
    <property type="entry name" value="CYTB_NTER"/>
    <property type="match status" value="1"/>
</dbReference>
<dbReference type="InterPro" id="IPR027387">
    <property type="entry name" value="Cytb/b6-like_sf"/>
</dbReference>
<comment type="subunit">
    <text evidence="3">The cytochrome bc1 complex contains 3 respiratory subunits (MT-CYB, CYC1 and UQCRFS1), 2 core proteins (UQCRC1 and UQCRC2) and probably 6 low-molecular weight proteins.</text>
</comment>
<evidence type="ECO:0000256" key="1">
    <source>
        <dbReference type="ARBA" id="ARBA00002566"/>
    </source>
</evidence>
<evidence type="ECO:0000256" key="8">
    <source>
        <dbReference type="ARBA" id="ARBA00022692"/>
    </source>
</evidence>
<keyword evidence="12 20" id="KW-1133">Transmembrane helix</keyword>
<dbReference type="GO" id="GO:0046872">
    <property type="term" value="F:metal ion binding"/>
    <property type="evidence" value="ECO:0007669"/>
    <property type="project" value="UniProtKB-UniRule"/>
</dbReference>